<dbReference type="EC" id="4.3.1.12" evidence="1"/>
<sequence>MFLFNEDEIRGCVSLNHSAIEQVEEGFTQLGQGQVVLPPMMRIDIPEHHGEVDVKTAYIKGLDTFAIKVSSGFLRIRHLDYPV</sequence>
<gene>
    <name evidence="1" type="ORF">NBRC111894_3719</name>
</gene>
<dbReference type="GO" id="GO:0008473">
    <property type="term" value="F:ornithine cyclodeaminase activity"/>
    <property type="evidence" value="ECO:0007669"/>
    <property type="project" value="UniProtKB-EC"/>
</dbReference>
<comment type="caution">
    <text evidence="1">The sequence shown here is derived from an EMBL/GenBank/DDBJ whole genome shotgun (WGS) entry which is preliminary data.</text>
</comment>
<organism evidence="1 2">
    <name type="scientific">Sporolactobacillus inulinus</name>
    <dbReference type="NCBI Taxonomy" id="2078"/>
    <lineage>
        <taxon>Bacteria</taxon>
        <taxon>Bacillati</taxon>
        <taxon>Bacillota</taxon>
        <taxon>Bacilli</taxon>
        <taxon>Bacillales</taxon>
        <taxon>Sporolactobacillaceae</taxon>
        <taxon>Sporolactobacillus</taxon>
    </lineage>
</organism>
<dbReference type="InterPro" id="IPR023401">
    <property type="entry name" value="ODC_N"/>
</dbReference>
<dbReference type="RefSeq" id="WP_307724695.1">
    <property type="nucleotide sequence ID" value="NZ_BEXB01000041.1"/>
</dbReference>
<keyword evidence="1" id="KW-0456">Lyase</keyword>
<dbReference type="SUPFAM" id="SSF51735">
    <property type="entry name" value="NAD(P)-binding Rossmann-fold domains"/>
    <property type="match status" value="1"/>
</dbReference>
<dbReference type="Proteomes" id="UP000319716">
    <property type="component" value="Unassembled WGS sequence"/>
</dbReference>
<dbReference type="EMBL" id="BEXB01000041">
    <property type="protein sequence ID" value="GAY78165.1"/>
    <property type="molecule type" value="Genomic_DNA"/>
</dbReference>
<proteinExistence type="predicted"/>
<dbReference type="InterPro" id="IPR036291">
    <property type="entry name" value="NAD(P)-bd_dom_sf"/>
</dbReference>
<evidence type="ECO:0000313" key="2">
    <source>
        <dbReference type="Proteomes" id="UP000319716"/>
    </source>
</evidence>
<dbReference type="AlphaFoldDB" id="A0A4Y1ZGE1"/>
<name>A0A4Y1ZGE1_9BACL</name>
<reference evidence="1 2" key="1">
    <citation type="submission" date="2017-11" db="EMBL/GenBank/DDBJ databases">
        <title>Draft Genome Sequence of Sporolactobacillus inulinus NBRC 111894 Isolated from Koso, a Japanese Sugar-Vegetable Fermented Beverage.</title>
        <authorList>
            <person name="Chiou T.Y."/>
            <person name="Oshima K."/>
            <person name="Suda W."/>
            <person name="Hattori M."/>
            <person name="Takahashi T."/>
        </authorList>
    </citation>
    <scope>NUCLEOTIDE SEQUENCE [LARGE SCALE GENOMIC DNA]</scope>
    <source>
        <strain evidence="1 2">NBRC111894</strain>
    </source>
</reference>
<protein>
    <submittedName>
        <fullName evidence="1">Ornithine cyclodeaminase</fullName>
        <ecNumber evidence="1">4.3.1.12</ecNumber>
    </submittedName>
</protein>
<accession>A0A4Y1ZGE1</accession>
<dbReference type="Gene3D" id="3.30.1780.10">
    <property type="entry name" value="ornithine cyclodeaminase, domain 1"/>
    <property type="match status" value="1"/>
</dbReference>
<evidence type="ECO:0000313" key="1">
    <source>
        <dbReference type="EMBL" id="GAY78165.1"/>
    </source>
</evidence>